<evidence type="ECO:0000256" key="1">
    <source>
        <dbReference type="ARBA" id="ARBA00004127"/>
    </source>
</evidence>
<name>A7HLW0_FERNB</name>
<dbReference type="GO" id="GO:0030026">
    <property type="term" value="P:intracellular manganese ion homeostasis"/>
    <property type="evidence" value="ECO:0007669"/>
    <property type="project" value="InterPro"/>
</dbReference>
<evidence type="ECO:0000313" key="6">
    <source>
        <dbReference type="EMBL" id="ABS60893.1"/>
    </source>
</evidence>
<sequence length="274" mass="30526">MFGFFSRRKTRVEKAREAFFKGDLETHKKLHSPDEIGKEPWHKTEQGKYIGQAVYGASDGIVTTFAAISGVAGANLSPKVALIVGLANLFADGISMAIGDYLSEKSEKDYLAAERERERWEVEHMPEAEKHEIREIYKRKGLSGEKLDKLVDAITSDKDLWVETMLHEELGLFEDDSSPLKSALVTFFAFIIAGFMPLIAYVFASQWNFLANNQFLISCIITGITLFAVGALRQIVTGVKWFIGGFEMLMIGGLSATVAYLIGWILKAVFNIVV</sequence>
<dbReference type="Proteomes" id="UP000002415">
    <property type="component" value="Chromosome"/>
</dbReference>
<dbReference type="AlphaFoldDB" id="A7HLW0"/>
<protein>
    <recommendedName>
        <fullName evidence="8">VIT family protein</fullName>
    </recommendedName>
</protein>
<reference evidence="6 7" key="1">
    <citation type="submission" date="2007-07" db="EMBL/GenBank/DDBJ databases">
        <title>Complete sequence of Fervidobacterium nodosum Rt17-B1.</title>
        <authorList>
            <consortium name="US DOE Joint Genome Institute"/>
            <person name="Copeland A."/>
            <person name="Lucas S."/>
            <person name="Lapidus A."/>
            <person name="Barry K."/>
            <person name="Glavina del Rio T."/>
            <person name="Dalin E."/>
            <person name="Tice H."/>
            <person name="Pitluck S."/>
            <person name="Saunders E."/>
            <person name="Brettin T."/>
            <person name="Bruce D."/>
            <person name="Detter J.C."/>
            <person name="Han C."/>
            <person name="Schmutz J."/>
            <person name="Larimer F."/>
            <person name="Land M."/>
            <person name="Hauser L."/>
            <person name="Kyrpides N."/>
            <person name="Mikhailova N."/>
            <person name="Nelson K."/>
            <person name="Gogarten J.P."/>
            <person name="Noll K."/>
            <person name="Richardson P."/>
        </authorList>
    </citation>
    <scope>NUCLEOTIDE SEQUENCE [LARGE SCALE GENOMIC DNA]</scope>
    <source>
        <strain evidence="7">ATCC 35602 / DSM 5306 / Rt17-B1</strain>
    </source>
</reference>
<dbReference type="PANTHER" id="PTHR31851">
    <property type="entry name" value="FE(2+)/MN(2+) TRANSPORTER PCL1"/>
    <property type="match status" value="1"/>
</dbReference>
<keyword evidence="3 5" id="KW-1133">Transmembrane helix</keyword>
<feature type="transmembrane region" description="Helical" evidence="5">
    <location>
        <begin position="183"/>
        <end position="203"/>
    </location>
</feature>
<dbReference type="GO" id="GO:0012505">
    <property type="term" value="C:endomembrane system"/>
    <property type="evidence" value="ECO:0007669"/>
    <property type="project" value="UniProtKB-SubCell"/>
</dbReference>
<evidence type="ECO:0000256" key="2">
    <source>
        <dbReference type="ARBA" id="ARBA00022692"/>
    </source>
</evidence>
<dbReference type="eggNOG" id="COG1814">
    <property type="taxonomic scope" value="Bacteria"/>
</dbReference>
<evidence type="ECO:0008006" key="8">
    <source>
        <dbReference type="Google" id="ProtNLM"/>
    </source>
</evidence>
<proteinExistence type="predicted"/>
<dbReference type="HOGENOM" id="CLU_038957_2_0_0"/>
<dbReference type="EMBL" id="CP000771">
    <property type="protein sequence ID" value="ABS60893.1"/>
    <property type="molecule type" value="Genomic_DNA"/>
</dbReference>
<dbReference type="Pfam" id="PF01988">
    <property type="entry name" value="VIT1"/>
    <property type="match status" value="1"/>
</dbReference>
<gene>
    <name evidence="6" type="ordered locus">Fnod_1044</name>
</gene>
<feature type="transmembrane region" description="Helical" evidence="5">
    <location>
        <begin position="215"/>
        <end position="236"/>
    </location>
</feature>
<feature type="transmembrane region" description="Helical" evidence="5">
    <location>
        <begin position="248"/>
        <end position="266"/>
    </location>
</feature>
<evidence type="ECO:0000256" key="4">
    <source>
        <dbReference type="ARBA" id="ARBA00023136"/>
    </source>
</evidence>
<evidence type="ECO:0000313" key="7">
    <source>
        <dbReference type="Proteomes" id="UP000002415"/>
    </source>
</evidence>
<dbReference type="OrthoDB" id="9781619at2"/>
<dbReference type="GO" id="GO:0005384">
    <property type="term" value="F:manganese ion transmembrane transporter activity"/>
    <property type="evidence" value="ECO:0007669"/>
    <property type="project" value="InterPro"/>
</dbReference>
<accession>A7HLW0</accession>
<organism evidence="6 7">
    <name type="scientific">Fervidobacterium nodosum (strain ATCC 35602 / DSM 5306 / Rt17-B1)</name>
    <dbReference type="NCBI Taxonomy" id="381764"/>
    <lineage>
        <taxon>Bacteria</taxon>
        <taxon>Thermotogati</taxon>
        <taxon>Thermotogota</taxon>
        <taxon>Thermotogae</taxon>
        <taxon>Thermotogales</taxon>
        <taxon>Fervidobacteriaceae</taxon>
        <taxon>Fervidobacterium</taxon>
    </lineage>
</organism>
<comment type="subcellular location">
    <subcellularLocation>
        <location evidence="1">Endomembrane system</location>
        <topology evidence="1">Multi-pass membrane protein</topology>
    </subcellularLocation>
</comment>
<dbReference type="InterPro" id="IPR008217">
    <property type="entry name" value="Ccc1_fam"/>
</dbReference>
<evidence type="ECO:0000256" key="3">
    <source>
        <dbReference type="ARBA" id="ARBA00022989"/>
    </source>
</evidence>
<dbReference type="RefSeq" id="WP_011994207.1">
    <property type="nucleotide sequence ID" value="NC_009718.1"/>
</dbReference>
<keyword evidence="4 5" id="KW-0472">Membrane</keyword>
<evidence type="ECO:0000256" key="5">
    <source>
        <dbReference type="SAM" id="Phobius"/>
    </source>
</evidence>
<dbReference type="STRING" id="381764.Fnod_1044"/>
<dbReference type="KEGG" id="fno:Fnod_1044"/>
<keyword evidence="2 5" id="KW-0812">Transmembrane</keyword>
<reference evidence="6 7" key="2">
    <citation type="journal article" date="2009" name="Proc. Natl. Acad. Sci. U.S.A.">
        <title>On the chimeric nature, thermophilic origin, and phylogenetic placement of the Thermotogales.</title>
        <authorList>
            <person name="Zhaxybayeva O."/>
            <person name="Swithers K.S."/>
            <person name="Lapierre P."/>
            <person name="Fournier G.P."/>
            <person name="Bickhart D.M."/>
            <person name="DeBoy R.T."/>
            <person name="Nelson K.E."/>
            <person name="Nesbo C.L."/>
            <person name="Doolittle W.F."/>
            <person name="Gogarten J.P."/>
            <person name="Noll K.M."/>
        </authorList>
    </citation>
    <scope>NUCLEOTIDE SEQUENCE [LARGE SCALE GENOMIC DNA]</scope>
    <source>
        <strain evidence="7">ATCC 35602 / DSM 5306 / Rt17-B1</strain>
    </source>
</reference>
<keyword evidence="7" id="KW-1185">Reference proteome</keyword>